<proteinExistence type="predicted"/>
<accession>A0A2K9BKU6</accession>
<reference evidence="2 3" key="1">
    <citation type="submission" date="2017-05" db="EMBL/GenBank/DDBJ databases">
        <title>Comparative genomics and methylome analysis of the gut commensal Bifidobacterium breve.</title>
        <authorList>
            <person name="Bottacini F."/>
            <person name="Morrissey R."/>
            <person name="Roberts R.J."/>
            <person name="James K."/>
            <person name="van Breen J."/>
            <person name="Egan M."/>
            <person name="Lambert J."/>
            <person name="van Limpt K."/>
            <person name="Stanton C."/>
            <person name="Knol J."/>
            <person name="O' Connell Motherway M."/>
            <person name="van Sinderen D."/>
        </authorList>
    </citation>
    <scope>NUCLEOTIDE SEQUENCE [LARGE SCALE GENOMIC DNA]</scope>
    <source>
        <strain evidence="2 3">215W447a</strain>
    </source>
</reference>
<name>A0A2K9BKU6_BIFBR</name>
<dbReference type="AlphaFoldDB" id="A0A2K9BKU6"/>
<gene>
    <name evidence="2" type="ORF">BB215W447A_1144</name>
</gene>
<sequence length="176" mass="19460">MASVRGRPDSGLVGSGLDEWRAAAGRRGEISIRKALMAAGILDDPDVRAWFSCRNPSDPSRERGHRRHPPQRPHRLAAGRETVFAQERERVDPARPASGRPGPFRLEGTMDTPFHASANMRLAVDAIRRLCPTAGIRAVNLLARTRKGTYRGRRNGRAVSRYATRIAARLDPPVRA</sequence>
<dbReference type="Proteomes" id="UP000232491">
    <property type="component" value="Chromosome"/>
</dbReference>
<evidence type="ECO:0000313" key="2">
    <source>
        <dbReference type="EMBL" id="AUE03160.1"/>
    </source>
</evidence>
<feature type="compositionally biased region" description="Basic residues" evidence="1">
    <location>
        <begin position="63"/>
        <end position="77"/>
    </location>
</feature>
<organism evidence="2 3">
    <name type="scientific">Bifidobacterium breve</name>
    <dbReference type="NCBI Taxonomy" id="1685"/>
    <lineage>
        <taxon>Bacteria</taxon>
        <taxon>Bacillati</taxon>
        <taxon>Actinomycetota</taxon>
        <taxon>Actinomycetes</taxon>
        <taxon>Bifidobacteriales</taxon>
        <taxon>Bifidobacteriaceae</taxon>
        <taxon>Bifidobacterium</taxon>
    </lineage>
</organism>
<evidence type="ECO:0000313" key="3">
    <source>
        <dbReference type="Proteomes" id="UP000232491"/>
    </source>
</evidence>
<evidence type="ECO:0000256" key="1">
    <source>
        <dbReference type="SAM" id="MobiDB-lite"/>
    </source>
</evidence>
<dbReference type="EMBL" id="CP021558">
    <property type="protein sequence ID" value="AUE03160.1"/>
    <property type="molecule type" value="Genomic_DNA"/>
</dbReference>
<protein>
    <submittedName>
        <fullName evidence="2">Uncharacterized protein</fullName>
    </submittedName>
</protein>
<feature type="region of interest" description="Disordered" evidence="1">
    <location>
        <begin position="54"/>
        <end position="109"/>
    </location>
</feature>
<dbReference type="RefSeq" id="WP_106641467.1">
    <property type="nucleotide sequence ID" value="NZ_CP021558.1"/>
</dbReference>